<proteinExistence type="predicted"/>
<sequence length="115" mass="13136">MRQFPRAAGTVFVPLRTIRLLLGNKTPETVLSYAWAPISVHMELSNSLLESLYRTVPRALEAPFRPRGTIELLLGRIETYKRRFFVLEGTDFVHMGDHQTQPVKNKTYETVSSCA</sequence>
<dbReference type="AlphaFoldDB" id="A0A4Y2S8F3"/>
<name>A0A4Y2S8F3_ARAVE</name>
<dbReference type="EMBL" id="BGPR01020368">
    <property type="protein sequence ID" value="GBN84482.1"/>
    <property type="molecule type" value="Genomic_DNA"/>
</dbReference>
<evidence type="ECO:0000313" key="1">
    <source>
        <dbReference type="EMBL" id="GBN84482.1"/>
    </source>
</evidence>
<comment type="caution">
    <text evidence="1">The sequence shown here is derived from an EMBL/GenBank/DDBJ whole genome shotgun (WGS) entry which is preliminary data.</text>
</comment>
<reference evidence="1 2" key="1">
    <citation type="journal article" date="2019" name="Sci. Rep.">
        <title>Orb-weaving spider Araneus ventricosus genome elucidates the spidroin gene catalogue.</title>
        <authorList>
            <person name="Kono N."/>
            <person name="Nakamura H."/>
            <person name="Ohtoshi R."/>
            <person name="Moran D.A.P."/>
            <person name="Shinohara A."/>
            <person name="Yoshida Y."/>
            <person name="Fujiwara M."/>
            <person name="Mori M."/>
            <person name="Tomita M."/>
            <person name="Arakawa K."/>
        </authorList>
    </citation>
    <scope>NUCLEOTIDE SEQUENCE [LARGE SCALE GENOMIC DNA]</scope>
</reference>
<accession>A0A4Y2S8F3</accession>
<gene>
    <name evidence="1" type="ORF">AVEN_254462_1</name>
</gene>
<keyword evidence="2" id="KW-1185">Reference proteome</keyword>
<dbReference type="Proteomes" id="UP000499080">
    <property type="component" value="Unassembled WGS sequence"/>
</dbReference>
<organism evidence="1 2">
    <name type="scientific">Araneus ventricosus</name>
    <name type="common">Orbweaver spider</name>
    <name type="synonym">Epeira ventricosa</name>
    <dbReference type="NCBI Taxonomy" id="182803"/>
    <lineage>
        <taxon>Eukaryota</taxon>
        <taxon>Metazoa</taxon>
        <taxon>Ecdysozoa</taxon>
        <taxon>Arthropoda</taxon>
        <taxon>Chelicerata</taxon>
        <taxon>Arachnida</taxon>
        <taxon>Araneae</taxon>
        <taxon>Araneomorphae</taxon>
        <taxon>Entelegynae</taxon>
        <taxon>Araneoidea</taxon>
        <taxon>Araneidae</taxon>
        <taxon>Araneus</taxon>
    </lineage>
</organism>
<protein>
    <submittedName>
        <fullName evidence="1">Uncharacterized protein</fullName>
    </submittedName>
</protein>
<evidence type="ECO:0000313" key="2">
    <source>
        <dbReference type="Proteomes" id="UP000499080"/>
    </source>
</evidence>